<feature type="compositionally biased region" description="Polar residues" evidence="1">
    <location>
        <begin position="20"/>
        <end position="39"/>
    </location>
</feature>
<evidence type="ECO:0000313" key="3">
    <source>
        <dbReference type="Proteomes" id="UP001153069"/>
    </source>
</evidence>
<feature type="compositionally biased region" description="Polar residues" evidence="1">
    <location>
        <begin position="56"/>
        <end position="78"/>
    </location>
</feature>
<accession>A0A9N8F352</accession>
<dbReference type="AlphaFoldDB" id="A0A9N8F352"/>
<evidence type="ECO:0000313" key="2">
    <source>
        <dbReference type="EMBL" id="CAB9529829.1"/>
    </source>
</evidence>
<feature type="region of interest" description="Disordered" evidence="1">
    <location>
        <begin position="1"/>
        <end position="137"/>
    </location>
</feature>
<reference evidence="2" key="1">
    <citation type="submission" date="2020-06" db="EMBL/GenBank/DDBJ databases">
        <authorList>
            <consortium name="Plant Systems Biology data submission"/>
        </authorList>
    </citation>
    <scope>NUCLEOTIDE SEQUENCE</scope>
    <source>
        <strain evidence="2">D6</strain>
    </source>
</reference>
<comment type="caution">
    <text evidence="2">The sequence shown here is derived from an EMBL/GenBank/DDBJ whole genome shotgun (WGS) entry which is preliminary data.</text>
</comment>
<name>A0A9N8F352_9STRA</name>
<evidence type="ECO:0000256" key="1">
    <source>
        <dbReference type="SAM" id="MobiDB-lite"/>
    </source>
</evidence>
<feature type="compositionally biased region" description="Basic and acidic residues" evidence="1">
    <location>
        <begin position="40"/>
        <end position="55"/>
    </location>
</feature>
<dbReference type="Proteomes" id="UP001153069">
    <property type="component" value="Unassembled WGS sequence"/>
</dbReference>
<keyword evidence="3" id="KW-1185">Reference proteome</keyword>
<proteinExistence type="predicted"/>
<organism evidence="2 3">
    <name type="scientific">Seminavis robusta</name>
    <dbReference type="NCBI Taxonomy" id="568900"/>
    <lineage>
        <taxon>Eukaryota</taxon>
        <taxon>Sar</taxon>
        <taxon>Stramenopiles</taxon>
        <taxon>Ochrophyta</taxon>
        <taxon>Bacillariophyta</taxon>
        <taxon>Bacillariophyceae</taxon>
        <taxon>Bacillariophycidae</taxon>
        <taxon>Naviculales</taxon>
        <taxon>Naviculaceae</taxon>
        <taxon>Seminavis</taxon>
    </lineage>
</organism>
<feature type="compositionally biased region" description="Polar residues" evidence="1">
    <location>
        <begin position="90"/>
        <end position="105"/>
    </location>
</feature>
<sequence>MDHIEKESGRSLGTAAANDRMNTSLERVPSSKSFALSRENSSKSVHDHQNEDDSTRLTSHGSNNYHQCRESATQTISDPMQKDSPEGQGSYLSLLQDECQNTHQPGTHRREKGPLHKTMPAPKLPRSSSTEKPTRRD</sequence>
<gene>
    <name evidence="2" type="ORF">SEMRO_2639_G333380.1</name>
</gene>
<protein>
    <submittedName>
        <fullName evidence="2">Uncharacterized protein</fullName>
    </submittedName>
</protein>
<dbReference type="EMBL" id="CAICTM010002637">
    <property type="protein sequence ID" value="CAB9529829.1"/>
    <property type="molecule type" value="Genomic_DNA"/>
</dbReference>